<dbReference type="AlphaFoldDB" id="W4L7W6"/>
<dbReference type="PANTHER" id="PTHR43133:SF62">
    <property type="entry name" value="RNA POLYMERASE SIGMA FACTOR SIGZ"/>
    <property type="match status" value="1"/>
</dbReference>
<evidence type="ECO:0000259" key="6">
    <source>
        <dbReference type="Pfam" id="PF08281"/>
    </source>
</evidence>
<dbReference type="GO" id="GO:0006352">
    <property type="term" value="P:DNA-templated transcription initiation"/>
    <property type="evidence" value="ECO:0007669"/>
    <property type="project" value="InterPro"/>
</dbReference>
<keyword evidence="2" id="KW-0805">Transcription regulation</keyword>
<dbReference type="InterPro" id="IPR013325">
    <property type="entry name" value="RNA_pol_sigma_r2"/>
</dbReference>
<dbReference type="NCBIfam" id="TIGR02937">
    <property type="entry name" value="sigma70-ECF"/>
    <property type="match status" value="1"/>
</dbReference>
<keyword evidence="3" id="KW-0731">Sigma factor</keyword>
<dbReference type="CDD" id="cd06171">
    <property type="entry name" value="Sigma70_r4"/>
    <property type="match status" value="1"/>
</dbReference>
<feature type="domain" description="RNA polymerase sigma factor 70 region 4 type 2" evidence="6">
    <location>
        <begin position="133"/>
        <end position="185"/>
    </location>
</feature>
<dbReference type="InterPro" id="IPR036388">
    <property type="entry name" value="WH-like_DNA-bd_sf"/>
</dbReference>
<organism evidence="7 8">
    <name type="scientific">Entotheonella factor</name>
    <dbReference type="NCBI Taxonomy" id="1429438"/>
    <lineage>
        <taxon>Bacteria</taxon>
        <taxon>Pseudomonadati</taxon>
        <taxon>Nitrospinota/Tectimicrobiota group</taxon>
        <taxon>Candidatus Tectimicrobiota</taxon>
        <taxon>Candidatus Entotheonellia</taxon>
        <taxon>Candidatus Entotheonellales</taxon>
        <taxon>Candidatus Entotheonellaceae</taxon>
        <taxon>Candidatus Entotheonella</taxon>
    </lineage>
</organism>
<accession>W4L7W6</accession>
<dbReference type="EMBL" id="AZHW01001134">
    <property type="protein sequence ID" value="ETW93999.1"/>
    <property type="molecule type" value="Genomic_DNA"/>
</dbReference>
<keyword evidence="4" id="KW-0804">Transcription</keyword>
<evidence type="ECO:0000256" key="4">
    <source>
        <dbReference type="ARBA" id="ARBA00023163"/>
    </source>
</evidence>
<keyword evidence="8" id="KW-1185">Reference proteome</keyword>
<evidence type="ECO:0000256" key="2">
    <source>
        <dbReference type="ARBA" id="ARBA00023015"/>
    </source>
</evidence>
<name>W4L7W6_ENTF1</name>
<dbReference type="InterPro" id="IPR014284">
    <property type="entry name" value="RNA_pol_sigma-70_dom"/>
</dbReference>
<dbReference type="SUPFAM" id="SSF88659">
    <property type="entry name" value="Sigma3 and sigma4 domains of RNA polymerase sigma factors"/>
    <property type="match status" value="1"/>
</dbReference>
<dbReference type="GO" id="GO:0003677">
    <property type="term" value="F:DNA binding"/>
    <property type="evidence" value="ECO:0007669"/>
    <property type="project" value="InterPro"/>
</dbReference>
<dbReference type="InterPro" id="IPR013324">
    <property type="entry name" value="RNA_pol_sigma_r3/r4-like"/>
</dbReference>
<dbReference type="InterPro" id="IPR039425">
    <property type="entry name" value="RNA_pol_sigma-70-like"/>
</dbReference>
<gene>
    <name evidence="7" type="ORF">ETSY1_36785</name>
</gene>
<comment type="similarity">
    <text evidence="1">Belongs to the sigma-70 factor family. ECF subfamily.</text>
</comment>
<sequence>MEPNATPSTDQQTSEQAWADLIDDLAGGDQEALGTLYDATSSIVYGLALRILGNTATAEEVTLDVYTQVWRQAGSYDAARGTPSAWLIILTRSRAIDRLRSRDYIRPVPEEAQLPTVTDHTPEEATAITERRRLVQAACAQLPPEQRQVLELAYFSGLSHQDIARQLDLPAGTVKTRIRLGMQKLRDLLQPLVDS</sequence>
<dbReference type="PATRIC" id="fig|1429438.4.peg.6911"/>
<comment type="caution">
    <text evidence="7">The sequence shown here is derived from an EMBL/GenBank/DDBJ whole genome shotgun (WGS) entry which is preliminary data.</text>
</comment>
<protein>
    <recommendedName>
        <fullName evidence="9">RNA polymerase sigma factor</fullName>
    </recommendedName>
</protein>
<dbReference type="Pfam" id="PF08281">
    <property type="entry name" value="Sigma70_r4_2"/>
    <property type="match status" value="1"/>
</dbReference>
<dbReference type="Gene3D" id="1.10.10.10">
    <property type="entry name" value="Winged helix-like DNA-binding domain superfamily/Winged helix DNA-binding domain"/>
    <property type="match status" value="1"/>
</dbReference>
<evidence type="ECO:0000313" key="8">
    <source>
        <dbReference type="Proteomes" id="UP000019141"/>
    </source>
</evidence>
<dbReference type="Gene3D" id="1.10.1740.10">
    <property type="match status" value="1"/>
</dbReference>
<reference evidence="7 8" key="1">
    <citation type="journal article" date="2014" name="Nature">
        <title>An environmental bacterial taxon with a large and distinct metabolic repertoire.</title>
        <authorList>
            <person name="Wilson M.C."/>
            <person name="Mori T."/>
            <person name="Ruckert C."/>
            <person name="Uria A.R."/>
            <person name="Helf M.J."/>
            <person name="Takada K."/>
            <person name="Gernert C."/>
            <person name="Steffens U.A."/>
            <person name="Heycke N."/>
            <person name="Schmitt S."/>
            <person name="Rinke C."/>
            <person name="Helfrich E.J."/>
            <person name="Brachmann A.O."/>
            <person name="Gurgui C."/>
            <person name="Wakimoto T."/>
            <person name="Kracht M."/>
            <person name="Crusemann M."/>
            <person name="Hentschel U."/>
            <person name="Abe I."/>
            <person name="Matsunaga S."/>
            <person name="Kalinowski J."/>
            <person name="Takeyama H."/>
            <person name="Piel J."/>
        </authorList>
    </citation>
    <scope>NUCLEOTIDE SEQUENCE [LARGE SCALE GENOMIC DNA]</scope>
    <source>
        <strain evidence="8">TSY1</strain>
    </source>
</reference>
<feature type="domain" description="RNA polymerase sigma-70 region 2" evidence="5">
    <location>
        <begin position="36"/>
        <end position="103"/>
    </location>
</feature>
<evidence type="ECO:0000259" key="5">
    <source>
        <dbReference type="Pfam" id="PF04542"/>
    </source>
</evidence>
<evidence type="ECO:0000256" key="3">
    <source>
        <dbReference type="ARBA" id="ARBA00023082"/>
    </source>
</evidence>
<evidence type="ECO:0000313" key="7">
    <source>
        <dbReference type="EMBL" id="ETW93999.1"/>
    </source>
</evidence>
<evidence type="ECO:0000256" key="1">
    <source>
        <dbReference type="ARBA" id="ARBA00010641"/>
    </source>
</evidence>
<evidence type="ECO:0008006" key="9">
    <source>
        <dbReference type="Google" id="ProtNLM"/>
    </source>
</evidence>
<proteinExistence type="inferred from homology"/>
<dbReference type="SUPFAM" id="SSF88946">
    <property type="entry name" value="Sigma2 domain of RNA polymerase sigma factors"/>
    <property type="match status" value="1"/>
</dbReference>
<dbReference type="HOGENOM" id="CLU_047691_9_3_7"/>
<dbReference type="Pfam" id="PF04542">
    <property type="entry name" value="Sigma70_r2"/>
    <property type="match status" value="1"/>
</dbReference>
<dbReference type="GO" id="GO:0016987">
    <property type="term" value="F:sigma factor activity"/>
    <property type="evidence" value="ECO:0007669"/>
    <property type="project" value="UniProtKB-KW"/>
</dbReference>
<dbReference type="InterPro" id="IPR007627">
    <property type="entry name" value="RNA_pol_sigma70_r2"/>
</dbReference>
<dbReference type="Proteomes" id="UP000019141">
    <property type="component" value="Unassembled WGS sequence"/>
</dbReference>
<dbReference type="PANTHER" id="PTHR43133">
    <property type="entry name" value="RNA POLYMERASE ECF-TYPE SIGMA FACTO"/>
    <property type="match status" value="1"/>
</dbReference>
<dbReference type="InterPro" id="IPR013249">
    <property type="entry name" value="RNA_pol_sigma70_r4_t2"/>
</dbReference>